<evidence type="ECO:0000256" key="1">
    <source>
        <dbReference type="SAM" id="MobiDB-lite"/>
    </source>
</evidence>
<keyword evidence="4" id="KW-1185">Reference proteome</keyword>
<evidence type="ECO:0000313" key="4">
    <source>
        <dbReference type="Proteomes" id="UP000679307"/>
    </source>
</evidence>
<protein>
    <submittedName>
        <fullName evidence="3">3 beta-hydroxysteroid dehydrogenase/Delta 5--&gt;4-isomerase</fullName>
    </submittedName>
</protein>
<evidence type="ECO:0000259" key="2">
    <source>
        <dbReference type="Pfam" id="PF13460"/>
    </source>
</evidence>
<reference evidence="3 4" key="1">
    <citation type="submission" date="2021-05" db="EMBL/GenBank/DDBJ databases">
        <title>Complete genome of Nocardioides aquaticus KCTC 9944T isolated from meromictic and hypersaline Ekho Lake, Antarctica.</title>
        <authorList>
            <person name="Hwang K."/>
            <person name="Kim K.M."/>
            <person name="Choe H."/>
        </authorList>
    </citation>
    <scope>NUCLEOTIDE SEQUENCE [LARGE SCALE GENOMIC DNA]</scope>
    <source>
        <strain evidence="3 4">KCTC 9944</strain>
    </source>
</reference>
<dbReference type="SUPFAM" id="SSF51735">
    <property type="entry name" value="NAD(P)-binding Rossmann-fold domains"/>
    <property type="match status" value="1"/>
</dbReference>
<evidence type="ECO:0000313" key="3">
    <source>
        <dbReference type="EMBL" id="QVT78123.1"/>
    </source>
</evidence>
<dbReference type="InterPro" id="IPR016040">
    <property type="entry name" value="NAD(P)-bd_dom"/>
</dbReference>
<dbReference type="PANTHER" id="PTHR12126:SF11">
    <property type="entry name" value="NADH DEHYDROGENASE [UBIQUINONE] 1 ALPHA SUBCOMPLEX SUBUNIT 9, MITOCHONDRIAL"/>
    <property type="match status" value="1"/>
</dbReference>
<dbReference type="PANTHER" id="PTHR12126">
    <property type="entry name" value="NADH-UBIQUINONE OXIDOREDUCTASE 39 KDA SUBUNIT-RELATED"/>
    <property type="match status" value="1"/>
</dbReference>
<feature type="domain" description="NAD(P)-binding" evidence="2">
    <location>
        <begin position="22"/>
        <end position="132"/>
    </location>
</feature>
<name>A0ABX8EHH8_9ACTN</name>
<dbReference type="RefSeq" id="WP_214057753.1">
    <property type="nucleotide sequence ID" value="NZ_BAAAHS010000117.1"/>
</dbReference>
<dbReference type="InterPro" id="IPR036291">
    <property type="entry name" value="NAD(P)-bd_dom_sf"/>
</dbReference>
<dbReference type="EMBL" id="CP075371">
    <property type="protein sequence ID" value="QVT78123.1"/>
    <property type="molecule type" value="Genomic_DNA"/>
</dbReference>
<dbReference type="InterPro" id="IPR051207">
    <property type="entry name" value="ComplexI_NDUFA9_subunit"/>
</dbReference>
<dbReference type="Pfam" id="PF13460">
    <property type="entry name" value="NAD_binding_10"/>
    <property type="match status" value="1"/>
</dbReference>
<organism evidence="3 4">
    <name type="scientific">Nocardioides aquaticus</name>
    <dbReference type="NCBI Taxonomy" id="160826"/>
    <lineage>
        <taxon>Bacteria</taxon>
        <taxon>Bacillati</taxon>
        <taxon>Actinomycetota</taxon>
        <taxon>Actinomycetes</taxon>
        <taxon>Propionibacteriales</taxon>
        <taxon>Nocardioidaceae</taxon>
        <taxon>Nocardioides</taxon>
    </lineage>
</organism>
<feature type="region of interest" description="Disordered" evidence="1">
    <location>
        <begin position="305"/>
        <end position="332"/>
    </location>
</feature>
<accession>A0ABX8EHH8</accession>
<dbReference type="Proteomes" id="UP000679307">
    <property type="component" value="Chromosome"/>
</dbReference>
<sequence length="332" mass="36142">MDETTNEQGPATARRRRVLVTGATGYVGSRLVPALLAEGHEVVAATRSASSLEDYPWSDRVDAAEFDIADEDKIAAAVESVDAVVYLVHSMADEDFVRKDREAAERVARACEKAGVEQVVYLSGLVPDAELTDHLRSRLEVEEVFLDSSVPATVLRAAMVIGSGSTSFELLRRLSRRVPLVTPVPSWMRRSLQPVSIDDVVHLLVRALQGEVHDRHYDVGGDDVLTYPELLALFAEVDGLRRRRVLVPGLSARTVGWACARISGMDITTVSALVESLGEDMVCGEDDVRRDLADPDHRFVSVREALQRSVSESTDGGTLEGDTHAPAPTDSV</sequence>
<gene>
    <name evidence="3" type="ORF">ENKNEFLB_00496</name>
</gene>
<dbReference type="Gene3D" id="3.40.50.720">
    <property type="entry name" value="NAD(P)-binding Rossmann-like Domain"/>
    <property type="match status" value="1"/>
</dbReference>
<proteinExistence type="predicted"/>